<accession>A0A7S2NGJ4</accession>
<protein>
    <submittedName>
        <fullName evidence="1">Uncharacterized protein</fullName>
    </submittedName>
</protein>
<dbReference type="EMBL" id="HBGW01023164">
    <property type="protein sequence ID" value="CAD9537675.1"/>
    <property type="molecule type" value="Transcribed_RNA"/>
</dbReference>
<dbReference type="AlphaFoldDB" id="A0A7S2NGJ4"/>
<reference evidence="1" key="1">
    <citation type="submission" date="2021-01" db="EMBL/GenBank/DDBJ databases">
        <authorList>
            <person name="Corre E."/>
            <person name="Pelletier E."/>
            <person name="Niang G."/>
            <person name="Scheremetjew M."/>
            <person name="Finn R."/>
            <person name="Kale V."/>
            <person name="Holt S."/>
            <person name="Cochrane G."/>
            <person name="Meng A."/>
            <person name="Brown T."/>
            <person name="Cohen L."/>
        </authorList>
    </citation>
    <scope>NUCLEOTIDE SEQUENCE</scope>
    <source>
        <strain evidence="1">RCC3387</strain>
    </source>
</reference>
<sequence>MRYAAAGHVDRAFRCVFSLGNEQSLLGLLARLESEVAWPKLPEAEARYLAGLLVRLLCKDPLGRPAAETSAWLETLVVRMPGGLALLEDEDHAALHGALFSLSGTPGAAGRSAACVYYALFQEPQDAANRWA</sequence>
<evidence type="ECO:0000313" key="1">
    <source>
        <dbReference type="EMBL" id="CAD9537675.1"/>
    </source>
</evidence>
<organism evidence="1">
    <name type="scientific">Zooxanthella nutricula</name>
    <dbReference type="NCBI Taxonomy" id="1333877"/>
    <lineage>
        <taxon>Eukaryota</taxon>
        <taxon>Sar</taxon>
        <taxon>Alveolata</taxon>
        <taxon>Dinophyceae</taxon>
        <taxon>Peridiniales</taxon>
        <taxon>Peridiniales incertae sedis</taxon>
        <taxon>Zooxanthella</taxon>
    </lineage>
</organism>
<name>A0A7S2NGJ4_9DINO</name>
<gene>
    <name evidence="1" type="ORF">BRAN1462_LOCUS14699</name>
</gene>
<proteinExistence type="predicted"/>